<keyword evidence="9" id="KW-1185">Reference proteome</keyword>
<feature type="domain" description="EamA" evidence="7">
    <location>
        <begin position="157"/>
        <end position="282"/>
    </location>
</feature>
<feature type="transmembrane region" description="Helical" evidence="6">
    <location>
        <begin position="266"/>
        <end position="283"/>
    </location>
</feature>
<proteinExistence type="inferred from homology"/>
<dbReference type="InterPro" id="IPR037185">
    <property type="entry name" value="EmrE-like"/>
</dbReference>
<feature type="transmembrane region" description="Helical" evidence="6">
    <location>
        <begin position="70"/>
        <end position="87"/>
    </location>
</feature>
<dbReference type="Pfam" id="PF00892">
    <property type="entry name" value="EamA"/>
    <property type="match status" value="2"/>
</dbReference>
<evidence type="ECO:0000256" key="4">
    <source>
        <dbReference type="ARBA" id="ARBA00022989"/>
    </source>
</evidence>
<evidence type="ECO:0000259" key="7">
    <source>
        <dbReference type="Pfam" id="PF00892"/>
    </source>
</evidence>
<dbReference type="SUPFAM" id="SSF103481">
    <property type="entry name" value="Multidrug resistance efflux transporter EmrE"/>
    <property type="match status" value="2"/>
</dbReference>
<dbReference type="InterPro" id="IPR000620">
    <property type="entry name" value="EamA_dom"/>
</dbReference>
<feature type="transmembrane region" description="Helical" evidence="6">
    <location>
        <begin position="121"/>
        <end position="140"/>
    </location>
</feature>
<keyword evidence="4 6" id="KW-1133">Transmembrane helix</keyword>
<evidence type="ECO:0000256" key="6">
    <source>
        <dbReference type="SAM" id="Phobius"/>
    </source>
</evidence>
<dbReference type="GO" id="GO:0016020">
    <property type="term" value="C:membrane"/>
    <property type="evidence" value="ECO:0007669"/>
    <property type="project" value="UniProtKB-SubCell"/>
</dbReference>
<feature type="transmembrane region" description="Helical" evidence="6">
    <location>
        <begin position="39"/>
        <end position="58"/>
    </location>
</feature>
<keyword evidence="5 6" id="KW-0472">Membrane</keyword>
<evidence type="ECO:0000313" key="9">
    <source>
        <dbReference type="Proteomes" id="UP000268844"/>
    </source>
</evidence>
<dbReference type="RefSeq" id="WP_126150420.1">
    <property type="nucleotide sequence ID" value="NZ_JBHTMH010000001.1"/>
</dbReference>
<feature type="transmembrane region" description="Helical" evidence="6">
    <location>
        <begin position="240"/>
        <end position="260"/>
    </location>
</feature>
<dbReference type="PANTHER" id="PTHR22911">
    <property type="entry name" value="ACYL-MALONYL CONDENSING ENZYME-RELATED"/>
    <property type="match status" value="1"/>
</dbReference>
<sequence>MNQSTKGVLLSAGGIAIMCSMDAVAKALGAQVSTFQIVFVRFLGAAIWLALWIVLTRGQWPKLTDLGRQALRGALLVATATMFFYAVGRLPLAVVAALGMTAPLYVTLLGAVVFKERLNGPAWLALLLGAVGAGIIILGGDGAEFGAGAGEPLAWAAALLAPFTYALVLALLKHHSSSEQPAAMTLGQSLVAALLVLPLAFGPLPELTPPTLGLMGLIGFLGAAGFVLVINGLRLIPVSVFAVIDYTALLWAAVLGFVFFGEIPQLAFWAGAILIVGACVINTRRSARAAAAE</sequence>
<comment type="subcellular location">
    <subcellularLocation>
        <location evidence="1">Membrane</location>
        <topology evidence="1">Multi-pass membrane protein</topology>
    </subcellularLocation>
</comment>
<protein>
    <submittedName>
        <fullName evidence="8">EamA-like transporter family protein</fullName>
    </submittedName>
</protein>
<reference evidence="8 9" key="1">
    <citation type="submission" date="2018-12" db="EMBL/GenBank/DDBJ databases">
        <authorList>
            <person name="Criscuolo A."/>
        </authorList>
    </citation>
    <scope>NUCLEOTIDE SEQUENCE [LARGE SCALE GENOMIC DNA]</scope>
    <source>
        <strain evidence="8">ACIP1116281</strain>
    </source>
</reference>
<keyword evidence="3 6" id="KW-0812">Transmembrane</keyword>
<dbReference type="OrthoDB" id="7818056at2"/>
<feature type="transmembrane region" description="Helical" evidence="6">
    <location>
        <begin position="184"/>
        <end position="201"/>
    </location>
</feature>
<comment type="similarity">
    <text evidence="2">Belongs to the drug/metabolite transporter (DMT) superfamily. 10 TMS drug/metabolite exporter (DME) (TC 2.A.7.3) family.</text>
</comment>
<evidence type="ECO:0000256" key="5">
    <source>
        <dbReference type="ARBA" id="ARBA00023136"/>
    </source>
</evidence>
<evidence type="ECO:0000256" key="1">
    <source>
        <dbReference type="ARBA" id="ARBA00004141"/>
    </source>
</evidence>
<feature type="transmembrane region" description="Helical" evidence="6">
    <location>
        <begin position="152"/>
        <end position="172"/>
    </location>
</feature>
<gene>
    <name evidence="8" type="ORF">DEVEQU_02015</name>
</gene>
<dbReference type="EMBL" id="UZWD01000025">
    <property type="protein sequence ID" value="VDS04874.1"/>
    <property type="molecule type" value="Genomic_DNA"/>
</dbReference>
<feature type="domain" description="EamA" evidence="7">
    <location>
        <begin position="6"/>
        <end position="137"/>
    </location>
</feature>
<dbReference type="Proteomes" id="UP000268844">
    <property type="component" value="Unassembled WGS sequence"/>
</dbReference>
<feature type="transmembrane region" description="Helical" evidence="6">
    <location>
        <begin position="93"/>
        <end position="114"/>
    </location>
</feature>
<feature type="transmembrane region" description="Helical" evidence="6">
    <location>
        <begin position="213"/>
        <end position="233"/>
    </location>
</feature>
<accession>A0A447IBT5</accession>
<evidence type="ECO:0000313" key="8">
    <source>
        <dbReference type="EMBL" id="VDS04874.1"/>
    </source>
</evidence>
<dbReference type="PANTHER" id="PTHR22911:SF6">
    <property type="entry name" value="SOLUTE CARRIER FAMILY 35 MEMBER G1"/>
    <property type="match status" value="1"/>
</dbReference>
<dbReference type="AlphaFoldDB" id="A0A447IBT5"/>
<evidence type="ECO:0000256" key="2">
    <source>
        <dbReference type="ARBA" id="ARBA00009853"/>
    </source>
</evidence>
<organism evidence="8 9">
    <name type="scientific">Devosia equisanguinis</name>
    <dbReference type="NCBI Taxonomy" id="2490941"/>
    <lineage>
        <taxon>Bacteria</taxon>
        <taxon>Pseudomonadati</taxon>
        <taxon>Pseudomonadota</taxon>
        <taxon>Alphaproteobacteria</taxon>
        <taxon>Hyphomicrobiales</taxon>
        <taxon>Devosiaceae</taxon>
        <taxon>Devosia</taxon>
    </lineage>
</organism>
<name>A0A447IBT5_9HYPH</name>
<evidence type="ECO:0000256" key="3">
    <source>
        <dbReference type="ARBA" id="ARBA00022692"/>
    </source>
</evidence>